<keyword evidence="3" id="KW-0378">Hydrolase</keyword>
<gene>
    <name evidence="6" type="ORF">SAMN05216439_0733</name>
</gene>
<keyword evidence="4" id="KW-0862">Zinc</keyword>
<protein>
    <recommendedName>
        <fullName evidence="5">Succinylglutamate desuccinylase/Aspartoacylase catalytic domain-containing protein</fullName>
    </recommendedName>
</protein>
<dbReference type="AlphaFoldDB" id="A0A1H7FP10"/>
<dbReference type="Proteomes" id="UP000199506">
    <property type="component" value="Unassembled WGS sequence"/>
</dbReference>
<reference evidence="6 7" key="1">
    <citation type="submission" date="2016-10" db="EMBL/GenBank/DDBJ databases">
        <authorList>
            <person name="de Groot N.N."/>
        </authorList>
    </citation>
    <scope>NUCLEOTIDE SEQUENCE [LARGE SCALE GENOMIC DNA]</scope>
    <source>
        <strain evidence="6 7">DSM 11978</strain>
    </source>
</reference>
<name>A0A1H7FP10_9EURY</name>
<organism evidence="6 7">
    <name type="scientific">Methanobrevibacter gottschalkii</name>
    <dbReference type="NCBI Taxonomy" id="190974"/>
    <lineage>
        <taxon>Archaea</taxon>
        <taxon>Methanobacteriati</taxon>
        <taxon>Methanobacteriota</taxon>
        <taxon>Methanomada group</taxon>
        <taxon>Methanobacteria</taxon>
        <taxon>Methanobacteriales</taxon>
        <taxon>Methanobacteriaceae</taxon>
        <taxon>Methanobrevibacter</taxon>
    </lineage>
</organism>
<evidence type="ECO:0000256" key="3">
    <source>
        <dbReference type="ARBA" id="ARBA00022801"/>
    </source>
</evidence>
<comment type="cofactor">
    <cofactor evidence="1">
        <name>Zn(2+)</name>
        <dbReference type="ChEBI" id="CHEBI:29105"/>
    </cofactor>
</comment>
<dbReference type="EMBL" id="FOAK01000001">
    <property type="protein sequence ID" value="SEK27826.1"/>
    <property type="molecule type" value="Genomic_DNA"/>
</dbReference>
<dbReference type="GO" id="GO:0016788">
    <property type="term" value="F:hydrolase activity, acting on ester bonds"/>
    <property type="evidence" value="ECO:0007669"/>
    <property type="project" value="InterPro"/>
</dbReference>
<keyword evidence="2" id="KW-0479">Metal-binding</keyword>
<dbReference type="STRING" id="190974.SAMN05216439_0733"/>
<evidence type="ECO:0000313" key="7">
    <source>
        <dbReference type="Proteomes" id="UP000199506"/>
    </source>
</evidence>
<sequence>MHLKKIGQFENLKMGYISDFSGGYISRNKDILNHLELSSLNQFILEKSVYGTPIFKLGNGGKKILVLSGIHGNELPPQIANVYLINELLNKKLTNTVYLIPFAAPKSSMNNERTFNELDLNRASHIKNSVSNLIMQAIEQLGIVAVGDFHSTSFNSNPGCESIFSSKSPSPESFLMANYISRNVGSELISFDFAGSMYKGAIEDVCNLNGIPSVTCEVLSPFGNVGRGTVETSFNQMISFLSYFGI</sequence>
<dbReference type="RefSeq" id="WP_069575723.1">
    <property type="nucleotide sequence ID" value="NZ_FOAK01000001.1"/>
</dbReference>
<dbReference type="InterPro" id="IPR055438">
    <property type="entry name" value="AstE_AspA_cat"/>
</dbReference>
<evidence type="ECO:0000313" key="6">
    <source>
        <dbReference type="EMBL" id="SEK27826.1"/>
    </source>
</evidence>
<dbReference type="SUPFAM" id="SSF53187">
    <property type="entry name" value="Zn-dependent exopeptidases"/>
    <property type="match status" value="1"/>
</dbReference>
<proteinExistence type="predicted"/>
<dbReference type="GO" id="GO:0046872">
    <property type="term" value="F:metal ion binding"/>
    <property type="evidence" value="ECO:0007669"/>
    <property type="project" value="UniProtKB-KW"/>
</dbReference>
<accession>A0A1H7FP10</accession>
<feature type="domain" description="Succinylglutamate desuccinylase/Aspartoacylase catalytic" evidence="5">
    <location>
        <begin position="61"/>
        <end position="123"/>
    </location>
</feature>
<dbReference type="Gene3D" id="3.40.630.10">
    <property type="entry name" value="Zn peptidases"/>
    <property type="match status" value="1"/>
</dbReference>
<evidence type="ECO:0000256" key="4">
    <source>
        <dbReference type="ARBA" id="ARBA00022833"/>
    </source>
</evidence>
<evidence type="ECO:0000259" key="5">
    <source>
        <dbReference type="Pfam" id="PF24827"/>
    </source>
</evidence>
<evidence type="ECO:0000256" key="2">
    <source>
        <dbReference type="ARBA" id="ARBA00022723"/>
    </source>
</evidence>
<dbReference type="OrthoDB" id="69383at2157"/>
<evidence type="ECO:0000256" key="1">
    <source>
        <dbReference type="ARBA" id="ARBA00001947"/>
    </source>
</evidence>
<dbReference type="Pfam" id="PF24827">
    <property type="entry name" value="AstE_AspA_cat"/>
    <property type="match status" value="1"/>
</dbReference>